<dbReference type="GO" id="GO:0005507">
    <property type="term" value="F:copper ion binding"/>
    <property type="evidence" value="ECO:0007669"/>
    <property type="project" value="TreeGrafter"/>
</dbReference>
<gene>
    <name evidence="2" type="ORF">NIES2119_23715</name>
</gene>
<comment type="caution">
    <text evidence="2">The sequence shown here is derived from an EMBL/GenBank/DDBJ whole genome shotgun (WGS) entry which is preliminary data.</text>
</comment>
<dbReference type="Gene3D" id="3.30.70.120">
    <property type="match status" value="1"/>
</dbReference>
<reference evidence="2 3" key="1">
    <citation type="submission" date="2016-11" db="EMBL/GenBank/DDBJ databases">
        <title>Draft Genome Sequences of Nine Cyanobacterial Strains from Diverse Habitats.</title>
        <authorList>
            <person name="Zhu T."/>
            <person name="Hou S."/>
            <person name="Lu X."/>
            <person name="Hess W.R."/>
        </authorList>
    </citation>
    <scope>NUCLEOTIDE SEQUENCE [LARGE SCALE GENOMIC DNA]</scope>
    <source>
        <strain evidence="2 3">IAM M-71</strain>
    </source>
</reference>
<evidence type="ECO:0000313" key="2">
    <source>
        <dbReference type="EMBL" id="OKH33236.1"/>
    </source>
</evidence>
<dbReference type="InterPro" id="IPR011322">
    <property type="entry name" value="N-reg_PII-like_a/b"/>
</dbReference>
<dbReference type="EMBL" id="MRCE01000031">
    <property type="protein sequence ID" value="OKH33236.1"/>
    <property type="molecule type" value="Genomic_DNA"/>
</dbReference>
<dbReference type="GO" id="GO:0010038">
    <property type="term" value="P:response to metal ion"/>
    <property type="evidence" value="ECO:0007669"/>
    <property type="project" value="InterPro"/>
</dbReference>
<proteinExistence type="inferred from homology"/>
<dbReference type="PANTHER" id="PTHR23419">
    <property type="entry name" value="DIVALENT CATION TOLERANCE CUTA-RELATED"/>
    <property type="match status" value="1"/>
</dbReference>
<dbReference type="InterPro" id="IPR004323">
    <property type="entry name" value="Ion_tolerance_CutA"/>
</dbReference>
<evidence type="ECO:0000256" key="1">
    <source>
        <dbReference type="ARBA" id="ARBA00010169"/>
    </source>
</evidence>
<dbReference type="RefSeq" id="WP_073595973.1">
    <property type="nucleotide sequence ID" value="NZ_MRCE01000031.1"/>
</dbReference>
<evidence type="ECO:0000313" key="3">
    <source>
        <dbReference type="Proteomes" id="UP000185860"/>
    </source>
</evidence>
<comment type="similarity">
    <text evidence="1">Belongs to the CutA family.</text>
</comment>
<sequence>MKLYYITLNNTNEVLQIVQIILEEKLAVCVNWFAVTCAYHWEGKLFQEPEIVLIIKTKSNYRKRIEEVISQHISSEKIISEFTPNGGNKEFLDWLNKEIPNNSLVESIS</sequence>
<organism evidence="2 3">
    <name type="scientific">[Phormidium ambiguum] IAM M-71</name>
    <dbReference type="NCBI Taxonomy" id="454136"/>
    <lineage>
        <taxon>Bacteria</taxon>
        <taxon>Bacillati</taxon>
        <taxon>Cyanobacteriota</taxon>
        <taxon>Cyanophyceae</taxon>
        <taxon>Oscillatoriophycideae</taxon>
        <taxon>Aerosakkonematales</taxon>
        <taxon>Aerosakkonemataceae</taxon>
        <taxon>Floridanema</taxon>
    </lineage>
</organism>
<name>A0A1U7I9M2_9CYAN</name>
<dbReference type="AlphaFoldDB" id="A0A1U7I9M2"/>
<dbReference type="InterPro" id="IPR015867">
    <property type="entry name" value="N-reg_PII/ATP_PRibTrfase_C"/>
</dbReference>
<dbReference type="PANTHER" id="PTHR23419:SF8">
    <property type="entry name" value="FI09726P"/>
    <property type="match status" value="1"/>
</dbReference>
<dbReference type="SUPFAM" id="SSF54913">
    <property type="entry name" value="GlnB-like"/>
    <property type="match status" value="1"/>
</dbReference>
<dbReference type="Proteomes" id="UP000185860">
    <property type="component" value="Unassembled WGS sequence"/>
</dbReference>
<protein>
    <submittedName>
        <fullName evidence="2">Cytochrome C biogenesis protein CcdA</fullName>
    </submittedName>
</protein>
<dbReference type="STRING" id="454136.NIES2119_23715"/>
<accession>A0A1U7I9M2</accession>
<dbReference type="Pfam" id="PF03091">
    <property type="entry name" value="CutA1"/>
    <property type="match status" value="1"/>
</dbReference>
<dbReference type="OrthoDB" id="37622at2"/>